<evidence type="ECO:0000313" key="1">
    <source>
        <dbReference type="EMBL" id="KAA9332173.1"/>
    </source>
</evidence>
<accession>A0A7L4ZW98</accession>
<protein>
    <submittedName>
        <fullName evidence="1">Uncharacterized protein</fullName>
    </submittedName>
</protein>
<reference evidence="1 2" key="1">
    <citation type="submission" date="2019-09" db="EMBL/GenBank/DDBJ databases">
        <title>Genome sequence of Hymenobacter sp. M3.</title>
        <authorList>
            <person name="Srinivasan S."/>
        </authorList>
    </citation>
    <scope>NUCLEOTIDE SEQUENCE [LARGE SCALE GENOMIC DNA]</scope>
    <source>
        <strain evidence="1 2">M3</strain>
    </source>
</reference>
<dbReference type="RefSeq" id="WP_151079115.1">
    <property type="nucleotide sequence ID" value="NZ_CP047647.1"/>
</dbReference>
<gene>
    <name evidence="1" type="ORF">F0P96_11855</name>
</gene>
<dbReference type="EMBL" id="VTWU01000004">
    <property type="protein sequence ID" value="KAA9332173.1"/>
    <property type="molecule type" value="Genomic_DNA"/>
</dbReference>
<keyword evidence="2" id="KW-1185">Reference proteome</keyword>
<sequence length="235" mass="26480">MAEYSIVAFAKQLNLLTLATAVVPVGVGLTRRHLPQEARCLLAYALLATLALGTLSEVGRYVWHNNILILRTETWLGTVLLAGAYYQALPLPAVRRRLPALLVSFTLLAVAETIWLMDWHRYDSPYMRVAQSVLLIGLALRYFEHLLLQLRNIRLERDPMFLVSVGVVFYYAGAISIFVLETQLTLKPDQIWVMYIVEFVLRMAFNGLLTAALWHAGQLLPQLVHSSPAAKQLLP</sequence>
<proteinExistence type="predicted"/>
<dbReference type="AlphaFoldDB" id="A0A7L4ZW98"/>
<comment type="caution">
    <text evidence="1">The sequence shown here is derived from an EMBL/GenBank/DDBJ whole genome shotgun (WGS) entry which is preliminary data.</text>
</comment>
<evidence type="ECO:0000313" key="2">
    <source>
        <dbReference type="Proteomes" id="UP000326380"/>
    </source>
</evidence>
<dbReference type="Proteomes" id="UP000326380">
    <property type="component" value="Unassembled WGS sequence"/>
</dbReference>
<organism evidence="1 2">
    <name type="scientific">Hymenobacter busanensis</name>
    <dbReference type="NCBI Taxonomy" id="2607656"/>
    <lineage>
        <taxon>Bacteria</taxon>
        <taxon>Pseudomonadati</taxon>
        <taxon>Bacteroidota</taxon>
        <taxon>Cytophagia</taxon>
        <taxon>Cytophagales</taxon>
        <taxon>Hymenobacteraceae</taxon>
        <taxon>Hymenobacter</taxon>
    </lineage>
</organism>
<name>A0A7L4ZW98_9BACT</name>